<evidence type="ECO:0000313" key="1">
    <source>
        <dbReference type="EMBL" id="WTU40309.1"/>
    </source>
</evidence>
<dbReference type="AlphaFoldDB" id="A0AAU2GW61"/>
<dbReference type="EMBL" id="CP108253">
    <property type="protein sequence ID" value="WTU40309.1"/>
    <property type="molecule type" value="Genomic_DNA"/>
</dbReference>
<name>A0AAU2GW61_9ACTN</name>
<reference evidence="1" key="1">
    <citation type="submission" date="2022-10" db="EMBL/GenBank/DDBJ databases">
        <title>The complete genomes of actinobacterial strains from the NBC collection.</title>
        <authorList>
            <person name="Joergensen T.S."/>
            <person name="Alvarez Arevalo M."/>
            <person name="Sterndorff E.B."/>
            <person name="Faurdal D."/>
            <person name="Vuksanovic O."/>
            <person name="Mourched A.-S."/>
            <person name="Charusanti P."/>
            <person name="Shaw S."/>
            <person name="Blin K."/>
            <person name="Weber T."/>
        </authorList>
    </citation>
    <scope>NUCLEOTIDE SEQUENCE</scope>
    <source>
        <strain evidence="1">NBC_00060</strain>
    </source>
</reference>
<proteinExistence type="predicted"/>
<protein>
    <submittedName>
        <fullName evidence="1">Uncharacterized protein</fullName>
    </submittedName>
</protein>
<gene>
    <name evidence="1" type="ORF">OHV25_12325</name>
</gene>
<sequence>MNLTTANARSLLSQAEQHLGAMAVPYALAIHEDFVKTCFGLLLRDGQISSAEIRSADASSMHRLFEQKVGKQIPGDSIEQYHLIRRMRNAVIHAGGKPKQGLVTAANNLSPRALAQWMKVTGDSPATRVKIGVPVTFSHGELVLALAVTKRISQEMNFALRDSLSRGTWADVALEDFISEHPQLVHIAQRKRKLVGFLRSYYQALNLTDAEATAAMQRAGW</sequence>
<accession>A0AAU2GW61</accession>
<organism evidence="1">
    <name type="scientific">Streptomyces sp. NBC_00060</name>
    <dbReference type="NCBI Taxonomy" id="2975636"/>
    <lineage>
        <taxon>Bacteria</taxon>
        <taxon>Bacillati</taxon>
        <taxon>Actinomycetota</taxon>
        <taxon>Actinomycetes</taxon>
        <taxon>Kitasatosporales</taxon>
        <taxon>Streptomycetaceae</taxon>
        <taxon>Streptomyces</taxon>
    </lineage>
</organism>